<dbReference type="InterPro" id="IPR000768">
    <property type="entry name" value="ART"/>
</dbReference>
<keyword evidence="7 10" id="KW-0520">NAD</keyword>
<feature type="region of interest" description="Disordered" evidence="11">
    <location>
        <begin position="274"/>
        <end position="316"/>
    </location>
</feature>
<evidence type="ECO:0000313" key="13">
    <source>
        <dbReference type="Proteomes" id="UP000016665"/>
    </source>
</evidence>
<dbReference type="FunFam" id="3.90.176.10:FF:000001">
    <property type="entry name" value="NAD(P)(+)--arginine ADP-ribosyltransferase"/>
    <property type="match status" value="1"/>
</dbReference>
<evidence type="ECO:0000256" key="5">
    <source>
        <dbReference type="ARBA" id="ARBA00022729"/>
    </source>
</evidence>
<dbReference type="InterPro" id="IPR050999">
    <property type="entry name" value="ADP-ribosyltransferase_ARG"/>
</dbReference>
<evidence type="ECO:0000256" key="3">
    <source>
        <dbReference type="ARBA" id="ARBA00022679"/>
    </source>
</evidence>
<keyword evidence="5 10" id="KW-0732">Signal</keyword>
<dbReference type="EC" id="2.4.2.31" evidence="10"/>
<keyword evidence="4" id="KW-0548">Nucleotidyltransferase</keyword>
<feature type="signal peptide" evidence="10">
    <location>
        <begin position="1"/>
        <end position="16"/>
    </location>
</feature>
<dbReference type="PANTHER" id="PTHR10339:SF1">
    <property type="entry name" value="ECTO-ADP-RIBOSYLTRANSFERASE 4"/>
    <property type="match status" value="1"/>
</dbReference>
<dbReference type="GO" id="GO:0016779">
    <property type="term" value="F:nucleotidyltransferase activity"/>
    <property type="evidence" value="ECO:0007669"/>
    <property type="project" value="UniProtKB-KW"/>
</dbReference>
<evidence type="ECO:0000256" key="2">
    <source>
        <dbReference type="ARBA" id="ARBA00022676"/>
    </source>
</evidence>
<proteinExistence type="inferred from homology"/>
<evidence type="ECO:0000256" key="10">
    <source>
        <dbReference type="RuleBase" id="RU361228"/>
    </source>
</evidence>
<comment type="similarity">
    <text evidence="1 10">Belongs to the Arg-specific ADP-ribosyltransferase family.</text>
</comment>
<feature type="region of interest" description="Disordered" evidence="11">
    <location>
        <begin position="223"/>
        <end position="256"/>
    </location>
</feature>
<comment type="catalytic activity">
    <reaction evidence="9 10">
        <text>L-arginyl-[protein] + NAD(+) = N(omega)-(ADP-D-ribosyl)-L-arginyl-[protein] + nicotinamide + H(+)</text>
        <dbReference type="Rhea" id="RHEA:19149"/>
        <dbReference type="Rhea" id="RHEA-COMP:10532"/>
        <dbReference type="Rhea" id="RHEA-COMP:15087"/>
        <dbReference type="ChEBI" id="CHEBI:15378"/>
        <dbReference type="ChEBI" id="CHEBI:17154"/>
        <dbReference type="ChEBI" id="CHEBI:29965"/>
        <dbReference type="ChEBI" id="CHEBI:57540"/>
        <dbReference type="ChEBI" id="CHEBI:142554"/>
        <dbReference type="EC" id="2.4.2.31"/>
    </reaction>
</comment>
<evidence type="ECO:0000256" key="11">
    <source>
        <dbReference type="SAM" id="MobiDB-lite"/>
    </source>
</evidence>
<dbReference type="GO" id="GO:0044194">
    <property type="term" value="C:cytolytic granule"/>
    <property type="evidence" value="ECO:0007669"/>
    <property type="project" value="UniProtKB-ARBA"/>
</dbReference>
<evidence type="ECO:0000256" key="8">
    <source>
        <dbReference type="ARBA" id="ARBA00023157"/>
    </source>
</evidence>
<dbReference type="PROSITE" id="PS51996">
    <property type="entry name" value="TR_MART"/>
    <property type="match status" value="1"/>
</dbReference>
<dbReference type="GeneTree" id="ENSGT01030000234601"/>
<dbReference type="PANTHER" id="PTHR10339">
    <property type="entry name" value="ADP-RIBOSYLTRANSFERASE"/>
    <property type="match status" value="1"/>
</dbReference>
<keyword evidence="13" id="KW-1185">Reference proteome</keyword>
<dbReference type="PRINTS" id="PR00970">
    <property type="entry name" value="RIBTRNSFRASE"/>
</dbReference>
<evidence type="ECO:0000256" key="9">
    <source>
        <dbReference type="ARBA" id="ARBA00047597"/>
    </source>
</evidence>
<dbReference type="GO" id="GO:0106274">
    <property type="term" value="F:NAD+-protein-arginine ADP-ribosyltransferase activity"/>
    <property type="evidence" value="ECO:0007669"/>
    <property type="project" value="UniProtKB-EC"/>
</dbReference>
<accession>A0A803VDS2</accession>
<feature type="compositionally biased region" description="Low complexity" evidence="11">
    <location>
        <begin position="279"/>
        <end position="294"/>
    </location>
</feature>
<reference evidence="12" key="2">
    <citation type="submission" date="2025-09" db="UniProtKB">
        <authorList>
            <consortium name="Ensembl"/>
        </authorList>
    </citation>
    <scope>IDENTIFICATION</scope>
</reference>
<feature type="compositionally biased region" description="Basic and acidic residues" evidence="11">
    <location>
        <begin position="223"/>
        <end position="240"/>
    </location>
</feature>
<dbReference type="Proteomes" id="UP000016665">
    <property type="component" value="Unplaced"/>
</dbReference>
<evidence type="ECO:0000256" key="4">
    <source>
        <dbReference type="ARBA" id="ARBA00022695"/>
    </source>
</evidence>
<feature type="chain" id="PRO_5033092438" description="NAD(P)(+)--arginine ADP-ribosyltransferase" evidence="10">
    <location>
        <begin position="17"/>
        <end position="316"/>
    </location>
</feature>
<name>A0A803VDS2_FICAL</name>
<protein>
    <recommendedName>
        <fullName evidence="10">NAD(P)(+)--arginine ADP-ribosyltransferase</fullName>
        <ecNumber evidence="10">2.4.2.31</ecNumber>
    </recommendedName>
    <alternativeName>
        <fullName evidence="10">Mono(ADP-ribosyl)transferase</fullName>
    </alternativeName>
</protein>
<dbReference type="Pfam" id="PF01129">
    <property type="entry name" value="ART"/>
    <property type="match status" value="1"/>
</dbReference>
<keyword evidence="6 10" id="KW-0521">NADP</keyword>
<feature type="compositionally biased region" description="Basic and acidic residues" evidence="11">
    <location>
        <begin position="247"/>
        <end position="256"/>
    </location>
</feature>
<reference evidence="12" key="1">
    <citation type="submission" date="2025-08" db="UniProtKB">
        <authorList>
            <consortium name="Ensembl"/>
        </authorList>
    </citation>
    <scope>IDENTIFICATION</scope>
</reference>
<evidence type="ECO:0000313" key="12">
    <source>
        <dbReference type="Ensembl" id="ENSFALP00000020878.1"/>
    </source>
</evidence>
<evidence type="ECO:0000256" key="7">
    <source>
        <dbReference type="ARBA" id="ARBA00023027"/>
    </source>
</evidence>
<keyword evidence="3 10" id="KW-0808">Transferase</keyword>
<sequence>MALLALTLALLPMTVATTAITLKPLDMAPNSFDDQYRGCGSAMMEKLPALNYSEFQKNPLFAKGWPKAVHLWRLKGYPQYPLSSSAQAIALMAYTMDDLYEQFNNNVSVAGRSPQAYRDSFHFKTLHFLLTDALATLRDAQGQQCHCVYRGVDKYKFEANVGDTVRLGRFTSTSVCKGVAQRFGSTTAFVVRTCYGPKIKAFSKYPSEEEVLIPPFEKFKVTKGEQGNRERAHPTLREVQGHQSHRGNGEHADPPHLHRDLQQIQLRVADRWGQSGAVGTPTGDMGTPTGAMGTHNGGVGTPTGTMGTPLMRHRGQ</sequence>
<dbReference type="GO" id="GO:0005615">
    <property type="term" value="C:extracellular space"/>
    <property type="evidence" value="ECO:0007669"/>
    <property type="project" value="UniProtKB-ARBA"/>
</dbReference>
<dbReference type="SUPFAM" id="SSF56399">
    <property type="entry name" value="ADP-ribosylation"/>
    <property type="match status" value="1"/>
</dbReference>
<keyword evidence="8" id="KW-1015">Disulfide bond</keyword>
<dbReference type="PROSITE" id="PS01291">
    <property type="entry name" value="ART"/>
    <property type="match status" value="1"/>
</dbReference>
<keyword evidence="2 10" id="KW-0328">Glycosyltransferase</keyword>
<dbReference type="Ensembl" id="ENSFALT00000037660.1">
    <property type="protein sequence ID" value="ENSFALP00000020878.1"/>
    <property type="gene ID" value="ENSFALG00000027245.1"/>
</dbReference>
<dbReference type="Gene3D" id="3.90.176.10">
    <property type="entry name" value="Toxin ADP-ribosyltransferase, Chain A, domain 1"/>
    <property type="match status" value="1"/>
</dbReference>
<dbReference type="GO" id="GO:0003950">
    <property type="term" value="F:NAD+ poly-ADP-ribosyltransferase activity"/>
    <property type="evidence" value="ECO:0007669"/>
    <property type="project" value="TreeGrafter"/>
</dbReference>
<evidence type="ECO:0000256" key="1">
    <source>
        <dbReference type="ARBA" id="ARBA00009558"/>
    </source>
</evidence>
<dbReference type="AlphaFoldDB" id="A0A803VDS2"/>
<evidence type="ECO:0000256" key="6">
    <source>
        <dbReference type="ARBA" id="ARBA00022857"/>
    </source>
</evidence>
<dbReference type="GO" id="GO:0046677">
    <property type="term" value="P:response to antibiotic"/>
    <property type="evidence" value="ECO:0007669"/>
    <property type="project" value="UniProtKB-ARBA"/>
</dbReference>
<organism evidence="12 13">
    <name type="scientific">Ficedula albicollis</name>
    <name type="common">Collared flycatcher</name>
    <name type="synonym">Muscicapa albicollis</name>
    <dbReference type="NCBI Taxonomy" id="59894"/>
    <lineage>
        <taxon>Eukaryota</taxon>
        <taxon>Metazoa</taxon>
        <taxon>Chordata</taxon>
        <taxon>Craniata</taxon>
        <taxon>Vertebrata</taxon>
        <taxon>Euteleostomi</taxon>
        <taxon>Archelosauria</taxon>
        <taxon>Archosauria</taxon>
        <taxon>Dinosauria</taxon>
        <taxon>Saurischia</taxon>
        <taxon>Theropoda</taxon>
        <taxon>Coelurosauria</taxon>
        <taxon>Aves</taxon>
        <taxon>Neognathae</taxon>
        <taxon>Neoaves</taxon>
        <taxon>Telluraves</taxon>
        <taxon>Australaves</taxon>
        <taxon>Passeriformes</taxon>
        <taxon>Muscicapidae</taxon>
        <taxon>Ficedula</taxon>
    </lineage>
</organism>